<accession>A0A853DFM8</accession>
<sequence>MESRIDLDEAARLIEARRAEWSAAGIQPDELTWRDEESGWPPPITTNRAQAVVPDSVGVCLRKGEQYGRVVLFKGGWADLEYWDADPGIDVHEAPGWEDWLDLNRFDQLLNRLTALFR</sequence>
<dbReference type="Proteomes" id="UP000571817">
    <property type="component" value="Unassembled WGS sequence"/>
</dbReference>
<protein>
    <submittedName>
        <fullName evidence="1">Uncharacterized protein</fullName>
    </submittedName>
</protein>
<dbReference type="EMBL" id="JACCFW010000001">
    <property type="protein sequence ID" value="NYJ75608.1"/>
    <property type="molecule type" value="Genomic_DNA"/>
</dbReference>
<evidence type="ECO:0000313" key="1">
    <source>
        <dbReference type="EMBL" id="NYJ75608.1"/>
    </source>
</evidence>
<organism evidence="1 2">
    <name type="scientific">Allobranchiibius huperziae</name>
    <dbReference type="NCBI Taxonomy" id="1874116"/>
    <lineage>
        <taxon>Bacteria</taxon>
        <taxon>Bacillati</taxon>
        <taxon>Actinomycetota</taxon>
        <taxon>Actinomycetes</taxon>
        <taxon>Micrococcales</taxon>
        <taxon>Dermacoccaceae</taxon>
        <taxon>Allobranchiibius</taxon>
    </lineage>
</organism>
<dbReference type="RefSeq" id="WP_179482419.1">
    <property type="nucleotide sequence ID" value="NZ_JACCFW010000001.1"/>
</dbReference>
<gene>
    <name evidence="1" type="ORF">HNR15_002571</name>
</gene>
<dbReference type="AlphaFoldDB" id="A0A853DFM8"/>
<comment type="caution">
    <text evidence="1">The sequence shown here is derived from an EMBL/GenBank/DDBJ whole genome shotgun (WGS) entry which is preliminary data.</text>
</comment>
<keyword evidence="2" id="KW-1185">Reference proteome</keyword>
<evidence type="ECO:0000313" key="2">
    <source>
        <dbReference type="Proteomes" id="UP000571817"/>
    </source>
</evidence>
<proteinExistence type="predicted"/>
<reference evidence="1 2" key="1">
    <citation type="submission" date="2020-07" db="EMBL/GenBank/DDBJ databases">
        <title>Sequencing the genomes of 1000 actinobacteria strains.</title>
        <authorList>
            <person name="Klenk H.-P."/>
        </authorList>
    </citation>
    <scope>NUCLEOTIDE SEQUENCE [LARGE SCALE GENOMIC DNA]</scope>
    <source>
        <strain evidence="1 2">DSM 29531</strain>
    </source>
</reference>
<name>A0A853DFM8_9MICO</name>